<gene>
    <name evidence="2" type="ORF">LCGC14_2074880</name>
</gene>
<organism evidence="2">
    <name type="scientific">marine sediment metagenome</name>
    <dbReference type="NCBI Taxonomy" id="412755"/>
    <lineage>
        <taxon>unclassified sequences</taxon>
        <taxon>metagenomes</taxon>
        <taxon>ecological metagenomes</taxon>
    </lineage>
</organism>
<proteinExistence type="predicted"/>
<accession>A0A0F9EH69</accession>
<reference evidence="2" key="1">
    <citation type="journal article" date="2015" name="Nature">
        <title>Complex archaea that bridge the gap between prokaryotes and eukaryotes.</title>
        <authorList>
            <person name="Spang A."/>
            <person name="Saw J.H."/>
            <person name="Jorgensen S.L."/>
            <person name="Zaremba-Niedzwiedzka K."/>
            <person name="Martijn J."/>
            <person name="Lind A.E."/>
            <person name="van Eijk R."/>
            <person name="Schleper C."/>
            <person name="Guy L."/>
            <person name="Ettema T.J."/>
        </authorList>
    </citation>
    <scope>NUCLEOTIDE SEQUENCE</scope>
</reference>
<comment type="caution">
    <text evidence="2">The sequence shown here is derived from an EMBL/GenBank/DDBJ whole genome shotgun (WGS) entry which is preliminary data.</text>
</comment>
<dbReference type="AlphaFoldDB" id="A0A0F9EH69"/>
<feature type="domain" description="Helix-turn-helix" evidence="1">
    <location>
        <begin position="4"/>
        <end position="60"/>
    </location>
</feature>
<evidence type="ECO:0000313" key="2">
    <source>
        <dbReference type="EMBL" id="KKL73443.1"/>
    </source>
</evidence>
<dbReference type="EMBL" id="LAZR01024956">
    <property type="protein sequence ID" value="KKL73443.1"/>
    <property type="molecule type" value="Genomic_DNA"/>
</dbReference>
<sequence length="63" mass="7451">MYKLTDKKRELLQVKDQITLAYTNGWSLRDLAEAYYTSPGSIRTLLIEEGTTMRQRGRRKKEK</sequence>
<protein>
    <recommendedName>
        <fullName evidence="1">Helix-turn-helix domain-containing protein</fullName>
    </recommendedName>
</protein>
<dbReference type="Gene3D" id="1.10.10.60">
    <property type="entry name" value="Homeodomain-like"/>
    <property type="match status" value="1"/>
</dbReference>
<evidence type="ECO:0000259" key="1">
    <source>
        <dbReference type="Pfam" id="PF19575"/>
    </source>
</evidence>
<dbReference type="InterPro" id="IPR045745">
    <property type="entry name" value="HTH_58_Actinobacteria-type"/>
</dbReference>
<dbReference type="Pfam" id="PF19575">
    <property type="entry name" value="HTH_58"/>
    <property type="match status" value="1"/>
</dbReference>
<name>A0A0F9EH69_9ZZZZ</name>